<sequence>HRRAIYPPPPQTGGITITNEDEFCLNSGEFLNDVIIDFYLKYIMLELVNEKDRARSYVFSSFFYKQLTHTPVGRHKQSSDTKQLTPSQRRHKKVQKWTRNVDIFEKDFIFVPINEASHWYLAVICFPQCLTQDAQSLNEYRAPCILIFDSLRGPCRSKVVGHLRDYLNMEWKTRKEEELGSRVFDKRTIKMCTPHVPQQGNYSDCGIFLLQYVQQMFEKPITNFSIPIKNLIDWFEPRHCLNKREEIRNVIREL</sequence>
<evidence type="ECO:0000256" key="2">
    <source>
        <dbReference type="ARBA" id="ARBA00022553"/>
    </source>
</evidence>
<dbReference type="GO" id="GO:0016926">
    <property type="term" value="P:protein desumoylation"/>
    <property type="evidence" value="ECO:0007669"/>
    <property type="project" value="TreeGrafter"/>
</dbReference>
<evidence type="ECO:0000256" key="3">
    <source>
        <dbReference type="ARBA" id="ARBA00022670"/>
    </source>
</evidence>
<dbReference type="FunFam" id="1.10.418.20:FF:000004">
    <property type="entry name" value="sentrin-specific protease 7 isoform X1"/>
    <property type="match status" value="1"/>
</dbReference>
<dbReference type="Pfam" id="PF02902">
    <property type="entry name" value="Peptidase_C48"/>
    <property type="match status" value="1"/>
</dbReference>
<reference evidence="8" key="1">
    <citation type="submission" date="2003-08" db="EMBL/GenBank/DDBJ databases">
        <authorList>
            <person name="Birren B."/>
            <person name="Nusbaum C."/>
            <person name="Abebe A."/>
            <person name="Abouelleil A."/>
            <person name="Adekoya E."/>
            <person name="Ait-zahra M."/>
            <person name="Allen N."/>
            <person name="Allen T."/>
            <person name="An P."/>
            <person name="Anderson M."/>
            <person name="Anderson S."/>
            <person name="Arachchi H."/>
            <person name="Armbruster J."/>
            <person name="Bachantsang P."/>
            <person name="Baldwin J."/>
            <person name="Barry A."/>
            <person name="Bayul T."/>
            <person name="Blitshsteyn B."/>
            <person name="Bloom T."/>
            <person name="Blye J."/>
            <person name="Boguslavskiy L."/>
            <person name="Borowsky M."/>
            <person name="Boukhgalter B."/>
            <person name="Brunache A."/>
            <person name="Butler J."/>
            <person name="Calixte N."/>
            <person name="Calvo S."/>
            <person name="Camarata J."/>
            <person name="Campo K."/>
            <person name="Chang J."/>
            <person name="Cheshatsang Y."/>
            <person name="Citroen M."/>
            <person name="Collymore A."/>
            <person name="Considine T."/>
            <person name="Cook A."/>
            <person name="Cooke P."/>
            <person name="Corum B."/>
            <person name="Cuomo C."/>
            <person name="David R."/>
            <person name="Dawoe T."/>
            <person name="Degray S."/>
            <person name="Dodge S."/>
            <person name="Dooley K."/>
            <person name="Dorje P."/>
            <person name="Dorjee K."/>
            <person name="Dorris L."/>
            <person name="Duffey N."/>
            <person name="Dupes A."/>
            <person name="Elkins T."/>
            <person name="Engels R."/>
            <person name="Erickson J."/>
            <person name="Farina A."/>
            <person name="Faro S."/>
            <person name="Ferreira P."/>
            <person name="Fischer H."/>
            <person name="Fitzgerald M."/>
            <person name="Foley K."/>
            <person name="Gage D."/>
            <person name="Galagan J."/>
            <person name="Gearin G."/>
            <person name="Gnerre S."/>
            <person name="Gnirke A."/>
            <person name="Goyette A."/>
            <person name="Graham J."/>
            <person name="Grandbois E."/>
            <person name="Gyaltsen K."/>
            <person name="Hafez N."/>
            <person name="Hagopian D."/>
            <person name="Hagos B."/>
            <person name="Hall J."/>
            <person name="Hatcher B."/>
            <person name="Heller A."/>
            <person name="Higgins H."/>
            <person name="Honan T."/>
            <person name="Horn A."/>
            <person name="Houde N."/>
            <person name="Hughes L."/>
            <person name="Hulme W."/>
            <person name="Husby E."/>
            <person name="Iliev I."/>
            <person name="Jaffe D."/>
            <person name="Jones C."/>
            <person name="Kamal M."/>
            <person name="Kamat A."/>
            <person name="Kamvysselis M."/>
            <person name="Karlsson E."/>
            <person name="Kells C."/>
            <person name="Kieu A."/>
            <person name="Kisner P."/>
            <person name="Kodira C."/>
            <person name="Kulbokas E."/>
            <person name="Labutti K."/>
            <person name="Lama D."/>
            <person name="Landers T."/>
            <person name="Leger J."/>
            <person name="Levine S."/>
            <person name="Lewis D."/>
            <person name="Lewis T."/>
            <person name="Lindblad-toh K."/>
            <person name="Liu X."/>
            <person name="Lokyitsang T."/>
            <person name="Lokyitsang Y."/>
            <person name="Lucien O."/>
            <person name="Lui A."/>
            <person name="Ma L.J."/>
            <person name="Mabbitt R."/>
            <person name="Macdonald J."/>
            <person name="Maclean C."/>
            <person name="Major J."/>
            <person name="Manning J."/>
            <person name="Marabella R."/>
            <person name="Maru K."/>
            <person name="Matthews C."/>
            <person name="Mauceli E."/>
            <person name="Mccarthy M."/>
            <person name="Mcdonough S."/>
            <person name="Mcghee T."/>
            <person name="Meldrim J."/>
            <person name="Meneus L."/>
            <person name="Mesirov J."/>
            <person name="Mihalev A."/>
            <person name="Mihova T."/>
            <person name="Mikkelsen T."/>
            <person name="Mlenga V."/>
            <person name="Moru K."/>
            <person name="Mozes J."/>
            <person name="Mulrain L."/>
            <person name="Munson G."/>
            <person name="Naylor J."/>
            <person name="Newes C."/>
            <person name="Nguyen C."/>
            <person name="Nguyen N."/>
            <person name="Nguyen T."/>
            <person name="Nicol R."/>
            <person name="Nielsen C."/>
            <person name="Nizzari M."/>
            <person name="Norbu C."/>
            <person name="Norbu N."/>
            <person name="O'donnell P."/>
            <person name="Okoawo O."/>
            <person name="O'leary S."/>
            <person name="Omotosho B."/>
            <person name="O'neill K."/>
            <person name="Osman S."/>
            <person name="Parker S."/>
            <person name="Perrin D."/>
            <person name="Phunkhang P."/>
            <person name="Piqani B."/>
            <person name="Purcell S."/>
            <person name="Rachupka T."/>
            <person name="Ramasamy U."/>
            <person name="Rameau R."/>
            <person name="Ray V."/>
            <person name="Raymond C."/>
            <person name="Retta R."/>
            <person name="Richardson S."/>
            <person name="Rise C."/>
            <person name="Rodriguez J."/>
            <person name="Rogers J."/>
            <person name="Rogov P."/>
            <person name="Rutman M."/>
            <person name="Schupbach R."/>
            <person name="Seaman C."/>
            <person name="Settipalli S."/>
            <person name="Sharpe T."/>
            <person name="Sheridan J."/>
            <person name="Sherpa N."/>
            <person name="Shi J."/>
            <person name="Smirnov S."/>
            <person name="Smith C."/>
            <person name="Sougnez C."/>
            <person name="Spencer B."/>
            <person name="Stalker J."/>
            <person name="Stange-thomann N."/>
            <person name="Stavropoulos S."/>
            <person name="Stetson K."/>
            <person name="Stone C."/>
            <person name="Stone S."/>
            <person name="Stubbs M."/>
            <person name="Talamas J."/>
            <person name="Tchuinga P."/>
            <person name="Tenzing P."/>
            <person name="Tesfaye S."/>
            <person name="Theodore J."/>
            <person name="Thoulutsang Y."/>
            <person name="Topham K."/>
            <person name="Towey S."/>
            <person name="Tsamla T."/>
            <person name="Tsomo N."/>
            <person name="Vallee D."/>
            <person name="Vassiliev H."/>
            <person name="Venkataraman V."/>
            <person name="Vinson J."/>
            <person name="Vo A."/>
            <person name="Wade C."/>
            <person name="Wang S."/>
            <person name="Wangchuk T."/>
            <person name="Wangdi T."/>
            <person name="Whittaker C."/>
            <person name="Wilkinson J."/>
            <person name="Wu Y."/>
            <person name="Wyman D."/>
            <person name="Yadav S."/>
            <person name="Yang S."/>
            <person name="Yang X."/>
            <person name="Yeager S."/>
            <person name="Yee E."/>
            <person name="Young G."/>
            <person name="Zainoun J."/>
            <person name="Zembeck L."/>
            <person name="Zimmer A."/>
            <person name="Zody M."/>
            <person name="Lander E."/>
        </authorList>
    </citation>
    <scope>NUCLEOTIDE SEQUENCE [LARGE SCALE GENOMIC DNA]</scope>
</reference>
<evidence type="ECO:0000256" key="5">
    <source>
        <dbReference type="ARBA" id="ARBA00022801"/>
    </source>
</evidence>
<dbReference type="GO" id="GO:0006508">
    <property type="term" value="P:proteolysis"/>
    <property type="evidence" value="ECO:0007669"/>
    <property type="project" value="UniProtKB-KW"/>
</dbReference>
<keyword evidence="5" id="KW-0378">Hydrolase</keyword>
<dbReference type="HOGENOM" id="CLU_024324_1_1_1"/>
<dbReference type="PANTHER" id="PTHR46896">
    <property type="entry name" value="SENTRIN-SPECIFIC PROTEASE"/>
    <property type="match status" value="1"/>
</dbReference>
<dbReference type="InterPro" id="IPR038765">
    <property type="entry name" value="Papain-like_cys_pep_sf"/>
</dbReference>
<dbReference type="Ensembl" id="ENSCSAVT00000018930.1">
    <property type="protein sequence ID" value="ENSCSAVP00000018725.1"/>
    <property type="gene ID" value="ENSCSAVG00000011006.1"/>
</dbReference>
<dbReference type="GO" id="GO:0005737">
    <property type="term" value="C:cytoplasm"/>
    <property type="evidence" value="ECO:0007669"/>
    <property type="project" value="TreeGrafter"/>
</dbReference>
<evidence type="ECO:0000256" key="1">
    <source>
        <dbReference type="ARBA" id="ARBA00005234"/>
    </source>
</evidence>
<name>H2ZMA9_CIOSA</name>
<keyword evidence="2" id="KW-0597">Phosphoprotein</keyword>
<evidence type="ECO:0000259" key="6">
    <source>
        <dbReference type="PROSITE" id="PS50600"/>
    </source>
</evidence>
<accession>H2ZMA9</accession>
<dbReference type="Proteomes" id="UP000007875">
    <property type="component" value="Unassembled WGS sequence"/>
</dbReference>
<dbReference type="PROSITE" id="PS50600">
    <property type="entry name" value="ULP_PROTEASE"/>
    <property type="match status" value="1"/>
</dbReference>
<reference evidence="7" key="3">
    <citation type="submission" date="2025-09" db="UniProtKB">
        <authorList>
            <consortium name="Ensembl"/>
        </authorList>
    </citation>
    <scope>IDENTIFICATION</scope>
</reference>
<dbReference type="GO" id="GO:0070139">
    <property type="term" value="F:SUMO-specific endopeptidase activity"/>
    <property type="evidence" value="ECO:0007669"/>
    <property type="project" value="TreeGrafter"/>
</dbReference>
<dbReference type="InterPro" id="IPR051947">
    <property type="entry name" value="Sentrin-specific_protease"/>
</dbReference>
<dbReference type="SUPFAM" id="SSF54001">
    <property type="entry name" value="Cysteine proteinases"/>
    <property type="match status" value="1"/>
</dbReference>
<dbReference type="Gene3D" id="3.30.310.130">
    <property type="entry name" value="Ubiquitin-related"/>
    <property type="match status" value="1"/>
</dbReference>
<keyword evidence="8" id="KW-1185">Reference proteome</keyword>
<keyword evidence="3" id="KW-0645">Protease</keyword>
<dbReference type="GO" id="GO:0005634">
    <property type="term" value="C:nucleus"/>
    <property type="evidence" value="ECO:0007669"/>
    <property type="project" value="TreeGrafter"/>
</dbReference>
<dbReference type="InterPro" id="IPR003653">
    <property type="entry name" value="Peptidase_C48_C"/>
</dbReference>
<feature type="domain" description="Ubiquitin-like protease family profile" evidence="6">
    <location>
        <begin position="15"/>
        <end position="216"/>
    </location>
</feature>
<dbReference type="GeneTree" id="ENSGT00940000155724"/>
<dbReference type="AlphaFoldDB" id="H2ZMA9"/>
<dbReference type="Gene3D" id="1.10.418.20">
    <property type="match status" value="1"/>
</dbReference>
<evidence type="ECO:0000313" key="7">
    <source>
        <dbReference type="Ensembl" id="ENSCSAVP00000018725.1"/>
    </source>
</evidence>
<keyword evidence="4" id="KW-0833">Ubl conjugation pathway</keyword>
<dbReference type="OMA" id="EYRAPCI"/>
<dbReference type="PANTHER" id="PTHR46896:SF3">
    <property type="entry name" value="FI06413P-RELATED"/>
    <property type="match status" value="1"/>
</dbReference>
<proteinExistence type="inferred from homology"/>
<protein>
    <recommendedName>
        <fullName evidence="6">Ubiquitin-like protease family profile domain-containing protein</fullName>
    </recommendedName>
</protein>
<evidence type="ECO:0000256" key="4">
    <source>
        <dbReference type="ARBA" id="ARBA00022786"/>
    </source>
</evidence>
<reference evidence="7" key="2">
    <citation type="submission" date="2025-08" db="UniProtKB">
        <authorList>
            <consortium name="Ensembl"/>
        </authorList>
    </citation>
    <scope>IDENTIFICATION</scope>
</reference>
<evidence type="ECO:0000313" key="8">
    <source>
        <dbReference type="Proteomes" id="UP000007875"/>
    </source>
</evidence>
<comment type="similarity">
    <text evidence="1">Belongs to the peptidase C48 family.</text>
</comment>
<organism evidence="7 8">
    <name type="scientific">Ciona savignyi</name>
    <name type="common">Pacific transparent sea squirt</name>
    <dbReference type="NCBI Taxonomy" id="51511"/>
    <lineage>
        <taxon>Eukaryota</taxon>
        <taxon>Metazoa</taxon>
        <taxon>Chordata</taxon>
        <taxon>Tunicata</taxon>
        <taxon>Ascidiacea</taxon>
        <taxon>Phlebobranchia</taxon>
        <taxon>Cionidae</taxon>
        <taxon>Ciona</taxon>
    </lineage>
</organism>